<evidence type="ECO:0000313" key="9">
    <source>
        <dbReference type="Proteomes" id="UP000016617"/>
    </source>
</evidence>
<evidence type="ECO:0000256" key="5">
    <source>
        <dbReference type="ARBA" id="ARBA00023136"/>
    </source>
</evidence>
<dbReference type="Pfam" id="PF07690">
    <property type="entry name" value="MFS_1"/>
    <property type="match status" value="1"/>
</dbReference>
<evidence type="ECO:0000259" key="7">
    <source>
        <dbReference type="PROSITE" id="PS50850"/>
    </source>
</evidence>
<dbReference type="InterPro" id="IPR036259">
    <property type="entry name" value="MFS_trans_sf"/>
</dbReference>
<dbReference type="InterPro" id="IPR020846">
    <property type="entry name" value="MFS_dom"/>
</dbReference>
<reference evidence="8 9" key="1">
    <citation type="submission" date="2013-06" db="EMBL/GenBank/DDBJ databases">
        <authorList>
            <person name="Weinstock G."/>
            <person name="Sodergren E."/>
            <person name="Lobos E.A."/>
            <person name="Fulton L."/>
            <person name="Fulton R."/>
            <person name="Courtney L."/>
            <person name="Fronick C."/>
            <person name="O'Laughlin M."/>
            <person name="Godfrey J."/>
            <person name="Wilson R.M."/>
            <person name="Miner T."/>
            <person name="Farmer C."/>
            <person name="Delehaunty K."/>
            <person name="Cordes M."/>
            <person name="Minx P."/>
            <person name="Tomlinson C."/>
            <person name="Chen J."/>
            <person name="Wollam A."/>
            <person name="Pepin K.H."/>
            <person name="Bhonagiri V."/>
            <person name="Zhang X."/>
            <person name="Warren W."/>
            <person name="Mitreva M."/>
            <person name="Mardis E.R."/>
            <person name="Wilson R.K."/>
        </authorList>
    </citation>
    <scope>NUCLEOTIDE SEQUENCE [LARGE SCALE GENOMIC DNA]</scope>
    <source>
        <strain evidence="8 9">W1703</strain>
    </source>
</reference>
<feature type="domain" description="Major facilitator superfamily (MFS) profile" evidence="7">
    <location>
        <begin position="1"/>
        <end position="76"/>
    </location>
</feature>
<dbReference type="Gene3D" id="1.20.1250.20">
    <property type="entry name" value="MFS general substrate transporter like domains"/>
    <property type="match status" value="1"/>
</dbReference>
<comment type="caution">
    <text evidence="8">The sequence shown here is derived from an EMBL/GenBank/DDBJ whole genome shotgun (WGS) entry which is preliminary data.</text>
</comment>
<keyword evidence="3 6" id="KW-0812">Transmembrane</keyword>
<gene>
    <name evidence="8" type="ORF">HMPREF1557_00786</name>
</gene>
<protein>
    <recommendedName>
        <fullName evidence="7">Major facilitator superfamily (MFS) profile domain-containing protein</fullName>
    </recommendedName>
</protein>
<evidence type="ECO:0000256" key="4">
    <source>
        <dbReference type="ARBA" id="ARBA00022989"/>
    </source>
</evidence>
<dbReference type="PROSITE" id="PS50850">
    <property type="entry name" value="MFS"/>
    <property type="match status" value="1"/>
</dbReference>
<evidence type="ECO:0000256" key="1">
    <source>
        <dbReference type="ARBA" id="ARBA00004651"/>
    </source>
</evidence>
<evidence type="ECO:0000256" key="2">
    <source>
        <dbReference type="ARBA" id="ARBA00022448"/>
    </source>
</evidence>
<evidence type="ECO:0000256" key="6">
    <source>
        <dbReference type="SAM" id="Phobius"/>
    </source>
</evidence>
<name>U2KPE3_9STRE</name>
<accession>U2KPE3</accession>
<dbReference type="GO" id="GO:0005886">
    <property type="term" value="C:plasma membrane"/>
    <property type="evidence" value="ECO:0007669"/>
    <property type="project" value="UniProtKB-SubCell"/>
</dbReference>
<evidence type="ECO:0000256" key="3">
    <source>
        <dbReference type="ARBA" id="ARBA00022692"/>
    </source>
</evidence>
<keyword evidence="5 6" id="KW-0472">Membrane</keyword>
<dbReference type="AlphaFoldDB" id="U2KPE3"/>
<keyword evidence="4 6" id="KW-1133">Transmembrane helix</keyword>
<dbReference type="EMBL" id="AWVA01000048">
    <property type="protein sequence ID" value="ERJ76708.1"/>
    <property type="molecule type" value="Genomic_DNA"/>
</dbReference>
<comment type="subcellular location">
    <subcellularLocation>
        <location evidence="1">Cell membrane</location>
        <topology evidence="1">Multi-pass membrane protein</topology>
    </subcellularLocation>
</comment>
<evidence type="ECO:0000313" key="8">
    <source>
        <dbReference type="EMBL" id="ERJ76708.1"/>
    </source>
</evidence>
<dbReference type="Proteomes" id="UP000016617">
    <property type="component" value="Unassembled WGS sequence"/>
</dbReference>
<dbReference type="SUPFAM" id="SSF103473">
    <property type="entry name" value="MFS general substrate transporter"/>
    <property type="match status" value="1"/>
</dbReference>
<dbReference type="InterPro" id="IPR011701">
    <property type="entry name" value="MFS"/>
</dbReference>
<dbReference type="GO" id="GO:0022857">
    <property type="term" value="F:transmembrane transporter activity"/>
    <property type="evidence" value="ECO:0007669"/>
    <property type="project" value="InterPro"/>
</dbReference>
<keyword evidence="2" id="KW-0813">Transport</keyword>
<dbReference type="HOGENOM" id="CLU_2653052_0_0_9"/>
<feature type="transmembrane region" description="Helical" evidence="6">
    <location>
        <begin position="21"/>
        <end position="42"/>
    </location>
</feature>
<organism evidence="8 9">
    <name type="scientific">Streptococcus sobrinus W1703</name>
    <dbReference type="NCBI Taxonomy" id="1227275"/>
    <lineage>
        <taxon>Bacteria</taxon>
        <taxon>Bacillati</taxon>
        <taxon>Bacillota</taxon>
        <taxon>Bacilli</taxon>
        <taxon>Lactobacillales</taxon>
        <taxon>Streptococcaceae</taxon>
        <taxon>Streptococcus</taxon>
    </lineage>
</organism>
<proteinExistence type="predicted"/>
<dbReference type="PATRIC" id="fig|1227275.3.peg.694"/>
<feature type="transmembrane region" description="Helical" evidence="6">
    <location>
        <begin position="48"/>
        <end position="69"/>
    </location>
</feature>
<sequence length="76" mass="8469">MIPVSAFLATRFSTKWLSFSAYFLLNIGLLMTTFAPTSNWYIFPIGRVIQACAVGISMPLMQVVMVHVFPPEQRGG</sequence>